<evidence type="ECO:0000313" key="3">
    <source>
        <dbReference type="Proteomes" id="UP000598820"/>
    </source>
</evidence>
<dbReference type="PANTHER" id="PTHR18964">
    <property type="entry name" value="ROK (REPRESSOR, ORF, KINASE) FAMILY"/>
    <property type="match status" value="1"/>
</dbReference>
<dbReference type="InterPro" id="IPR000600">
    <property type="entry name" value="ROK"/>
</dbReference>
<evidence type="ECO:0000256" key="1">
    <source>
        <dbReference type="ARBA" id="ARBA00006479"/>
    </source>
</evidence>
<dbReference type="GO" id="GO:0008761">
    <property type="term" value="F:UDP-N-acetylglucosamine 2-epimerase activity"/>
    <property type="evidence" value="ECO:0007669"/>
    <property type="project" value="TreeGrafter"/>
</dbReference>
<organism evidence="2 3">
    <name type="scientific">Spirosoma profusum</name>
    <dbReference type="NCBI Taxonomy" id="2771354"/>
    <lineage>
        <taxon>Bacteria</taxon>
        <taxon>Pseudomonadati</taxon>
        <taxon>Bacteroidota</taxon>
        <taxon>Cytophagia</taxon>
        <taxon>Cytophagales</taxon>
        <taxon>Cytophagaceae</taxon>
        <taxon>Spirosoma</taxon>
    </lineage>
</organism>
<comment type="similarity">
    <text evidence="1">Belongs to the ROK (NagC/XylR) family.</text>
</comment>
<dbReference type="Proteomes" id="UP000598820">
    <property type="component" value="Unassembled WGS sequence"/>
</dbReference>
<dbReference type="PANTHER" id="PTHR18964:SF149">
    <property type="entry name" value="BIFUNCTIONAL UDP-N-ACETYLGLUCOSAMINE 2-EPIMERASE_N-ACETYLMANNOSAMINE KINASE"/>
    <property type="match status" value="1"/>
</dbReference>
<dbReference type="Gene3D" id="3.30.420.40">
    <property type="match status" value="2"/>
</dbReference>
<dbReference type="SUPFAM" id="SSF53067">
    <property type="entry name" value="Actin-like ATPase domain"/>
    <property type="match status" value="1"/>
</dbReference>
<gene>
    <name evidence="2" type="ORF">IC229_06450</name>
</gene>
<comment type="caution">
    <text evidence="2">The sequence shown here is derived from an EMBL/GenBank/DDBJ whole genome shotgun (WGS) entry which is preliminary data.</text>
</comment>
<reference evidence="2" key="1">
    <citation type="submission" date="2020-09" db="EMBL/GenBank/DDBJ databases">
        <authorList>
            <person name="Kim M.K."/>
        </authorList>
    </citation>
    <scope>NUCLEOTIDE SEQUENCE</scope>
    <source>
        <strain evidence="2">BT702</strain>
    </source>
</reference>
<dbReference type="RefSeq" id="WP_190886130.1">
    <property type="nucleotide sequence ID" value="NZ_JACWZY010000004.1"/>
</dbReference>
<protein>
    <submittedName>
        <fullName evidence="2">ROK family protein</fullName>
    </submittedName>
</protein>
<dbReference type="Pfam" id="PF00480">
    <property type="entry name" value="ROK"/>
    <property type="match status" value="1"/>
</dbReference>
<proteinExistence type="inferred from homology"/>
<name>A0A926Y1H2_9BACT</name>
<dbReference type="InterPro" id="IPR043129">
    <property type="entry name" value="ATPase_NBD"/>
</dbReference>
<evidence type="ECO:0000313" key="2">
    <source>
        <dbReference type="EMBL" id="MBD2700265.1"/>
    </source>
</evidence>
<accession>A0A926Y1H2</accession>
<sequence length="310" mass="33514">MKTYWGIDLGGTKIEGIVLSAPSPDAVLIRKRIDTEAKAGYEHILNQIVGLIDTLKAETGQQPERIGFSTPGTFDPARQAMKNCNTTVLNGKPMKQDLKERLALPVEIANDANCLALAEATMGIVPDEVPNYQSVFGVIMGTGVGGGMVVRSKHSKPYGRPFVLNGLQGLGGEWGHNVLEDKGNVCYCGKKGCVEQVISGPALQRYYKQLSGEDRTMEEIAERYQQGNDLVASQTINRLLESFGRSISVIINIFDPDAIVIGGGLGNIDLLYTDGAERARKYVFNSGEMNTRFLKPKLGDSAGIFGAAML</sequence>
<dbReference type="GO" id="GO:0009384">
    <property type="term" value="F:N-acylmannosamine kinase activity"/>
    <property type="evidence" value="ECO:0007669"/>
    <property type="project" value="TreeGrafter"/>
</dbReference>
<dbReference type="AlphaFoldDB" id="A0A926Y1H2"/>
<dbReference type="EMBL" id="JACWZY010000004">
    <property type="protein sequence ID" value="MBD2700265.1"/>
    <property type="molecule type" value="Genomic_DNA"/>
</dbReference>
<keyword evidence="3" id="KW-1185">Reference proteome</keyword>